<keyword evidence="2" id="KW-1185">Reference proteome</keyword>
<reference evidence="1" key="1">
    <citation type="journal article" date="2023" name="bioRxiv">
        <title>Improved chromosome-level genome assembly for marigold (Tagetes erecta).</title>
        <authorList>
            <person name="Jiang F."/>
            <person name="Yuan L."/>
            <person name="Wang S."/>
            <person name="Wang H."/>
            <person name="Xu D."/>
            <person name="Wang A."/>
            <person name="Fan W."/>
        </authorList>
    </citation>
    <scope>NUCLEOTIDE SEQUENCE</scope>
    <source>
        <strain evidence="1">WSJ</strain>
        <tissue evidence="1">Leaf</tissue>
    </source>
</reference>
<evidence type="ECO:0000313" key="1">
    <source>
        <dbReference type="EMBL" id="KAK1406612.1"/>
    </source>
</evidence>
<proteinExistence type="predicted"/>
<comment type="caution">
    <text evidence="1">The sequence shown here is derived from an EMBL/GenBank/DDBJ whole genome shotgun (WGS) entry which is preliminary data.</text>
</comment>
<organism evidence="1 2">
    <name type="scientific">Tagetes erecta</name>
    <name type="common">African marigold</name>
    <dbReference type="NCBI Taxonomy" id="13708"/>
    <lineage>
        <taxon>Eukaryota</taxon>
        <taxon>Viridiplantae</taxon>
        <taxon>Streptophyta</taxon>
        <taxon>Embryophyta</taxon>
        <taxon>Tracheophyta</taxon>
        <taxon>Spermatophyta</taxon>
        <taxon>Magnoliopsida</taxon>
        <taxon>eudicotyledons</taxon>
        <taxon>Gunneridae</taxon>
        <taxon>Pentapetalae</taxon>
        <taxon>asterids</taxon>
        <taxon>campanulids</taxon>
        <taxon>Asterales</taxon>
        <taxon>Asteraceae</taxon>
        <taxon>Asteroideae</taxon>
        <taxon>Heliantheae alliance</taxon>
        <taxon>Tageteae</taxon>
        <taxon>Tagetes</taxon>
    </lineage>
</organism>
<evidence type="ECO:0000313" key="2">
    <source>
        <dbReference type="Proteomes" id="UP001229421"/>
    </source>
</evidence>
<dbReference type="AlphaFoldDB" id="A0AAD8JLD7"/>
<dbReference type="Proteomes" id="UP001229421">
    <property type="component" value="Unassembled WGS sequence"/>
</dbReference>
<protein>
    <submittedName>
        <fullName evidence="1">Uncharacterized protein</fullName>
    </submittedName>
</protein>
<sequence length="76" mass="8581">MDISFLSLSVTMMELVVSELKFQFYIMASQVVMINKCNKIEDKRNIALALAGEGQEIDQVEVFQKSLGSRRGHTRG</sequence>
<accession>A0AAD8JLD7</accession>
<name>A0AAD8JLD7_TARER</name>
<gene>
    <name evidence="1" type="ORF">QVD17_42074</name>
</gene>
<dbReference type="EMBL" id="JAUHHV010000012">
    <property type="protein sequence ID" value="KAK1406612.1"/>
    <property type="molecule type" value="Genomic_DNA"/>
</dbReference>